<accession>A0AAW0AEU6</accession>
<proteinExistence type="predicted"/>
<reference evidence="1 2" key="1">
    <citation type="journal article" date="2024" name="J Genomics">
        <title>Draft genome sequencing and assembly of Favolaschia claudopus CIRM-BRFM 2984 isolated from oak limbs.</title>
        <authorList>
            <person name="Navarro D."/>
            <person name="Drula E."/>
            <person name="Chaduli D."/>
            <person name="Cazenave R."/>
            <person name="Ahrendt S."/>
            <person name="Wang J."/>
            <person name="Lipzen A."/>
            <person name="Daum C."/>
            <person name="Barry K."/>
            <person name="Grigoriev I.V."/>
            <person name="Favel A."/>
            <person name="Rosso M.N."/>
            <person name="Martin F."/>
        </authorList>
    </citation>
    <scope>NUCLEOTIDE SEQUENCE [LARGE SCALE GENOMIC DNA]</scope>
    <source>
        <strain evidence="1 2">CIRM-BRFM 2984</strain>
    </source>
</reference>
<evidence type="ECO:0000313" key="1">
    <source>
        <dbReference type="EMBL" id="KAK7007553.1"/>
    </source>
</evidence>
<comment type="caution">
    <text evidence="1">The sequence shown here is derived from an EMBL/GenBank/DDBJ whole genome shotgun (WGS) entry which is preliminary data.</text>
</comment>
<organism evidence="1 2">
    <name type="scientific">Favolaschia claudopus</name>
    <dbReference type="NCBI Taxonomy" id="2862362"/>
    <lineage>
        <taxon>Eukaryota</taxon>
        <taxon>Fungi</taxon>
        <taxon>Dikarya</taxon>
        <taxon>Basidiomycota</taxon>
        <taxon>Agaricomycotina</taxon>
        <taxon>Agaricomycetes</taxon>
        <taxon>Agaricomycetidae</taxon>
        <taxon>Agaricales</taxon>
        <taxon>Marasmiineae</taxon>
        <taxon>Mycenaceae</taxon>
        <taxon>Favolaschia</taxon>
    </lineage>
</organism>
<sequence>MSVRLWRPPTRSRRCADDADSVFDILQMSARRRQRERAARRRKSVLGFGADASVHPHHCHSVRNEQQGWRAWALETNRTALKVWCESIRARRKPAPVDIHRAPSSWIVLRPPTRAPYSTRLAPDPYDHEPGRAPPTRAMEMTSPSLNLHLSLSSTVSSHRPIALVTLLLAIIPRQFFLMSRFGALLRLPRSLHSRPGHKTRRAMCTRAYRANPTSHRVLSSAHTSTFIPLEDLPMLPASVTGSKGYGENGEGDECSR</sequence>
<dbReference type="AlphaFoldDB" id="A0AAW0AEU6"/>
<evidence type="ECO:0000313" key="2">
    <source>
        <dbReference type="Proteomes" id="UP001362999"/>
    </source>
</evidence>
<protein>
    <submittedName>
        <fullName evidence="1">Uncharacterized protein</fullName>
    </submittedName>
</protein>
<name>A0AAW0AEU6_9AGAR</name>
<gene>
    <name evidence="1" type="ORF">R3P38DRAFT_2792320</name>
</gene>
<dbReference type="EMBL" id="JAWWNJ010000070">
    <property type="protein sequence ID" value="KAK7007553.1"/>
    <property type="molecule type" value="Genomic_DNA"/>
</dbReference>
<dbReference type="Proteomes" id="UP001362999">
    <property type="component" value="Unassembled WGS sequence"/>
</dbReference>
<keyword evidence="2" id="KW-1185">Reference proteome</keyword>